<accession>X1DPP3</accession>
<gene>
    <name evidence="1" type="ORF">S01H4_66287</name>
</gene>
<reference evidence="1" key="1">
    <citation type="journal article" date="2014" name="Front. Microbiol.">
        <title>High frequency of phylogenetically diverse reductive dehalogenase-homologous genes in deep subseafloor sedimentary metagenomes.</title>
        <authorList>
            <person name="Kawai M."/>
            <person name="Futagami T."/>
            <person name="Toyoda A."/>
            <person name="Takaki Y."/>
            <person name="Nishi S."/>
            <person name="Hori S."/>
            <person name="Arai W."/>
            <person name="Tsubouchi T."/>
            <person name="Morono Y."/>
            <person name="Uchiyama I."/>
            <person name="Ito T."/>
            <person name="Fujiyama A."/>
            <person name="Inagaki F."/>
            <person name="Takami H."/>
        </authorList>
    </citation>
    <scope>NUCLEOTIDE SEQUENCE</scope>
    <source>
        <strain evidence="1">Expedition CK06-06</strain>
    </source>
</reference>
<proteinExistence type="predicted"/>
<feature type="non-terminal residue" evidence="1">
    <location>
        <position position="1"/>
    </location>
</feature>
<dbReference type="EMBL" id="BART01040976">
    <property type="protein sequence ID" value="GAH22162.1"/>
    <property type="molecule type" value="Genomic_DNA"/>
</dbReference>
<feature type="non-terminal residue" evidence="1">
    <location>
        <position position="79"/>
    </location>
</feature>
<comment type="caution">
    <text evidence="1">The sequence shown here is derived from an EMBL/GenBank/DDBJ whole genome shotgun (WGS) entry which is preliminary data.</text>
</comment>
<protein>
    <submittedName>
        <fullName evidence="1">Uncharacterized protein</fullName>
    </submittedName>
</protein>
<evidence type="ECO:0000313" key="1">
    <source>
        <dbReference type="EMBL" id="GAH22162.1"/>
    </source>
</evidence>
<sequence length="79" mass="8150">NNIITGTPKTLSNAELDRLDGLGGTIVTDDGEAVTSLEGAGLDIDSATLRVTPDGINQVQLAEAITFAATDLLDFTAFN</sequence>
<dbReference type="AlphaFoldDB" id="X1DPP3"/>
<organism evidence="1">
    <name type="scientific">marine sediment metagenome</name>
    <dbReference type="NCBI Taxonomy" id="412755"/>
    <lineage>
        <taxon>unclassified sequences</taxon>
        <taxon>metagenomes</taxon>
        <taxon>ecological metagenomes</taxon>
    </lineage>
</organism>
<name>X1DPP3_9ZZZZ</name>